<keyword evidence="4" id="KW-1185">Reference proteome</keyword>
<dbReference type="InterPro" id="IPR012349">
    <property type="entry name" value="Split_barrel_FMN-bd"/>
</dbReference>
<evidence type="ECO:0000313" key="3">
    <source>
        <dbReference type="EMBL" id="MCL9816212.1"/>
    </source>
</evidence>
<dbReference type="EMBL" id="JAKRVX010000002">
    <property type="protein sequence ID" value="MCL9816212.1"/>
    <property type="molecule type" value="Genomic_DNA"/>
</dbReference>
<dbReference type="Gene3D" id="1.20.58.290">
    <property type="entry name" value="Hypothetical membrane protein ta0354_69_121"/>
    <property type="match status" value="1"/>
</dbReference>
<dbReference type="Proteomes" id="UP001203207">
    <property type="component" value="Unassembled WGS sequence"/>
</dbReference>
<feature type="domain" description="DUF447" evidence="2">
    <location>
        <begin position="147"/>
        <end position="201"/>
    </location>
</feature>
<feature type="domain" description="DUF447" evidence="1">
    <location>
        <begin position="24"/>
        <end position="131"/>
    </location>
</feature>
<organism evidence="3 4">
    <name type="scientific">Natronocalculus amylovorans</name>
    <dbReference type="NCBI Taxonomy" id="2917812"/>
    <lineage>
        <taxon>Archaea</taxon>
        <taxon>Methanobacteriati</taxon>
        <taxon>Methanobacteriota</taxon>
        <taxon>Stenosarchaea group</taxon>
        <taxon>Halobacteria</taxon>
        <taxon>Halobacteriales</taxon>
        <taxon>Haloferacaceae</taxon>
        <taxon>Natronocalculus</taxon>
    </lineage>
</organism>
<dbReference type="SUPFAM" id="SSF50475">
    <property type="entry name" value="FMN-binding split barrel"/>
    <property type="match status" value="1"/>
</dbReference>
<reference evidence="3" key="2">
    <citation type="submission" date="2022-02" db="EMBL/GenBank/DDBJ databases">
        <authorList>
            <person name="Elcheninov A.G."/>
            <person name="Sorokin D.Y."/>
            <person name="Kublanov I.V."/>
        </authorList>
    </citation>
    <scope>NUCLEOTIDE SEQUENCE</scope>
    <source>
        <strain evidence="3">AArc-St2</strain>
    </source>
</reference>
<dbReference type="InterPro" id="IPR007386">
    <property type="entry name" value="DUF447_N"/>
</dbReference>
<evidence type="ECO:0000259" key="2">
    <source>
        <dbReference type="Pfam" id="PF20766"/>
    </source>
</evidence>
<evidence type="ECO:0000313" key="4">
    <source>
        <dbReference type="Proteomes" id="UP001203207"/>
    </source>
</evidence>
<dbReference type="AlphaFoldDB" id="A0AAE3FVA0"/>
<dbReference type="InterPro" id="IPR049288">
    <property type="entry name" value="DUF447_C"/>
</dbReference>
<gene>
    <name evidence="3" type="ORF">AArcSt2_04570</name>
</gene>
<protein>
    <submittedName>
        <fullName evidence="3">DUF447 family protein</fullName>
    </submittedName>
</protein>
<accession>A0AAE3FVA0</accession>
<dbReference type="Pfam" id="PF04289">
    <property type="entry name" value="DUF447_N"/>
    <property type="match status" value="1"/>
</dbReference>
<comment type="caution">
    <text evidence="3">The sequence shown here is derived from an EMBL/GenBank/DDBJ whole genome shotgun (WGS) entry which is preliminary data.</text>
</comment>
<dbReference type="RefSeq" id="WP_250583250.1">
    <property type="nucleotide sequence ID" value="NZ_JAKRVX010000002.1"/>
</dbReference>
<evidence type="ECO:0000259" key="1">
    <source>
        <dbReference type="Pfam" id="PF04289"/>
    </source>
</evidence>
<proteinExistence type="predicted"/>
<dbReference type="Gene3D" id="2.30.110.10">
    <property type="entry name" value="Electron Transport, Fmn-binding Protein, Chain A"/>
    <property type="match status" value="1"/>
</dbReference>
<sequence>MKTNDPSDCGERPDGWPVPLRGVTESIVATYGPNDRWNMAALGLHAPIAPDEPVTATTWGNTRTKRNFHRQNSGVIQFTDDPREFVAAAATIYEQPEPVLDASHAWVAVEATPIDQGTDGGTEWIKWELQPDVEGATVRSTVVPTINRGFGAVIDATVAASRLDVPAFETAVLLDRLEYFAETVEKCGGPTEKEAFDHLTEVSEWRSYDRK</sequence>
<reference evidence="3" key="1">
    <citation type="journal article" date="2022" name="Syst. Appl. Microbiol.">
        <title>Natronocalculus amylovorans gen. nov., sp. nov., and Natranaeroarchaeum aerophilus sp. nov., dominant culturable amylolytic natronoarchaea from hypersaline soda lakes in southwestern Siberia.</title>
        <authorList>
            <person name="Sorokin D.Y."/>
            <person name="Elcheninov A.G."/>
            <person name="Khizhniak T.V."/>
            <person name="Koenen M."/>
            <person name="Bale N.J."/>
            <person name="Damste J.S.S."/>
            <person name="Kublanov I.V."/>
        </authorList>
    </citation>
    <scope>NUCLEOTIDE SEQUENCE</scope>
    <source>
        <strain evidence="3">AArc-St2</strain>
    </source>
</reference>
<dbReference type="Pfam" id="PF20766">
    <property type="entry name" value="DUF447_C"/>
    <property type="match status" value="1"/>
</dbReference>
<name>A0AAE3FVA0_9EURY</name>